<dbReference type="RefSeq" id="WP_283159132.1">
    <property type="nucleotide sequence ID" value="NZ_CP080387.1"/>
</dbReference>
<organism evidence="1 2">
    <name type="scientific">Agrobacterium cucumeris</name>
    <dbReference type="NCBI Taxonomy" id="2862866"/>
    <lineage>
        <taxon>Bacteria</taxon>
        <taxon>Pseudomonadati</taxon>
        <taxon>Pseudomonadota</taxon>
        <taxon>Alphaproteobacteria</taxon>
        <taxon>Hyphomicrobiales</taxon>
        <taxon>Rhizobiaceae</taxon>
        <taxon>Rhizobium/Agrobacterium group</taxon>
        <taxon>Agrobacterium</taxon>
    </lineage>
</organism>
<keyword evidence="2" id="KW-1185">Reference proteome</keyword>
<evidence type="ECO:0000313" key="2">
    <source>
        <dbReference type="Proteomes" id="UP001225611"/>
    </source>
</evidence>
<proteinExistence type="predicted"/>
<gene>
    <name evidence="1" type="ORF">KZ699_07505</name>
</gene>
<sequence>MTAYIEGVVQQDFDAIIAATAADKMSAEFDFVASVDRLKALAVPTPAPATSPLFVKINKSGFAARIASQVKFLIYGLMTTNPVVEGKSAQMEKVAADEFATTVSTDRLAGVKLVKVAIPSPALQNSEKYQLNAKNAAKVYGADASAERVALISFEGLHFAVGFHLFRYGDEWGVSDQTSSLAGLGGLGTPKRVTPETFADLVK</sequence>
<name>A0ABY8RH84_9HYPH</name>
<dbReference type="Proteomes" id="UP001225611">
    <property type="component" value="Chromosome 1"/>
</dbReference>
<protein>
    <submittedName>
        <fullName evidence="1">Uncharacterized protein</fullName>
    </submittedName>
</protein>
<dbReference type="EMBL" id="CP080387">
    <property type="protein sequence ID" value="WHO06965.1"/>
    <property type="molecule type" value="Genomic_DNA"/>
</dbReference>
<evidence type="ECO:0000313" key="1">
    <source>
        <dbReference type="EMBL" id="WHO06965.1"/>
    </source>
</evidence>
<accession>A0ABY8RH84</accession>
<reference evidence="1 2" key="1">
    <citation type="journal article" date="2023" name="Syst. Appl. Microbiol.">
        <title>Agrobacterium cucumeris sp. nov. isolated from crazy roots on cucumber (Cucumis sativus).</title>
        <authorList>
            <person name="Warabieda M."/>
            <person name="Kuzmanovic N."/>
            <person name="Trzcinski P."/>
            <person name="Pulawska J."/>
        </authorList>
    </citation>
    <scope>NUCLEOTIDE SEQUENCE [LARGE SCALE GENOMIC DNA]</scope>
    <source>
        <strain evidence="1 2">O132</strain>
    </source>
</reference>